<dbReference type="OrthoDB" id="637682at2759"/>
<evidence type="ECO:0000313" key="4">
    <source>
        <dbReference type="Proteomes" id="UP000054937"/>
    </source>
</evidence>
<protein>
    <recommendedName>
        <fullName evidence="5">Mitochodrial transcription termination factor-related</fullName>
    </recommendedName>
</protein>
<dbReference type="InterPro" id="IPR003690">
    <property type="entry name" value="MTERF"/>
</dbReference>
<dbReference type="Proteomes" id="UP000054937">
    <property type="component" value="Unassembled WGS sequence"/>
</dbReference>
<dbReference type="EMBL" id="LDAU01000098">
    <property type="protein sequence ID" value="KRX06195.1"/>
    <property type="molecule type" value="Genomic_DNA"/>
</dbReference>
<dbReference type="SMART" id="SM00733">
    <property type="entry name" value="Mterf"/>
    <property type="match status" value="4"/>
</dbReference>
<dbReference type="InParanoid" id="A0A0V0QUU7"/>
<evidence type="ECO:0000256" key="2">
    <source>
        <dbReference type="ARBA" id="ARBA00022946"/>
    </source>
</evidence>
<evidence type="ECO:0000256" key="1">
    <source>
        <dbReference type="ARBA" id="ARBA00007692"/>
    </source>
</evidence>
<comment type="similarity">
    <text evidence="1">Belongs to the mTERF family.</text>
</comment>
<dbReference type="InterPro" id="IPR038538">
    <property type="entry name" value="MTERF_sf"/>
</dbReference>
<keyword evidence="4" id="KW-1185">Reference proteome</keyword>
<comment type="caution">
    <text evidence="3">The sequence shown here is derived from an EMBL/GenBank/DDBJ whole genome shotgun (WGS) entry which is preliminary data.</text>
</comment>
<dbReference type="Gene3D" id="1.25.70.10">
    <property type="entry name" value="Transcription termination factor 3, mitochondrial"/>
    <property type="match status" value="1"/>
</dbReference>
<proteinExistence type="inferred from homology"/>
<dbReference type="Pfam" id="PF02536">
    <property type="entry name" value="mTERF"/>
    <property type="match status" value="2"/>
</dbReference>
<name>A0A0V0QUU7_PSEPJ</name>
<keyword evidence="2" id="KW-0809">Transit peptide</keyword>
<dbReference type="OMA" id="RMDYDTI"/>
<dbReference type="AlphaFoldDB" id="A0A0V0QUU7"/>
<evidence type="ECO:0000313" key="3">
    <source>
        <dbReference type="EMBL" id="KRX06195.1"/>
    </source>
</evidence>
<dbReference type="PANTHER" id="PTHR13068:SF151">
    <property type="entry name" value="TRANSCRIPTION TERMINATION FACTOR MTERF9, CHLOROPLASTIC"/>
    <property type="match status" value="1"/>
</dbReference>
<evidence type="ECO:0008006" key="5">
    <source>
        <dbReference type="Google" id="ProtNLM"/>
    </source>
</evidence>
<gene>
    <name evidence="3" type="ORF">PPERSA_06077</name>
</gene>
<accession>A0A0V0QUU7</accession>
<dbReference type="GO" id="GO:0003676">
    <property type="term" value="F:nucleic acid binding"/>
    <property type="evidence" value="ECO:0007669"/>
    <property type="project" value="InterPro"/>
</dbReference>
<sequence length="447" mass="52767">MLKNLKKFKNTSKLPLYQFSTQSQAELVKNNINNSSDNIGNDISAYQNLILNFNHHKNQVESIFAQFNYETDIKPAVEHLKSIGFNQTFFTKLFVEQPLGFLSAKSQKLNGKQLQSDAFEVVDFVQNKLKIEQSLVKHFLLKLPEIFEVGTQEIENRIQFLKDTFGYSDEEVRHILNYYPQIINNQYKTNITEKLYILQNWIQMTPQQLAPVLHKHPWFLNINDTDFKTNLKTLTSRNFKPEQICQMIEKDPQFLTLNKVNFEKAFDIPSKVLNVPNKVYVQHMTNDPRLISICPTTLMPVKYLVMVQDYLIPEKIVREIYINYPEVFVKSIGSLKIKLKYLSERLNLDLANDAQFPEILKYNYTEVIRPRGEAILKTQNILPILEAAKMSEEEFIKKVEISQEEFNKIKSQVNYSEELDYKRRDFHKHFGPSYQKYLEEYNQKFNQ</sequence>
<dbReference type="PANTHER" id="PTHR13068">
    <property type="entry name" value="CGI-12 PROTEIN-RELATED"/>
    <property type="match status" value="1"/>
</dbReference>
<organism evidence="3 4">
    <name type="scientific">Pseudocohnilembus persalinus</name>
    <name type="common">Ciliate</name>
    <dbReference type="NCBI Taxonomy" id="266149"/>
    <lineage>
        <taxon>Eukaryota</taxon>
        <taxon>Sar</taxon>
        <taxon>Alveolata</taxon>
        <taxon>Ciliophora</taxon>
        <taxon>Intramacronucleata</taxon>
        <taxon>Oligohymenophorea</taxon>
        <taxon>Scuticociliatia</taxon>
        <taxon>Philasterida</taxon>
        <taxon>Pseudocohnilembidae</taxon>
        <taxon>Pseudocohnilembus</taxon>
    </lineage>
</organism>
<reference evidence="3 4" key="1">
    <citation type="journal article" date="2015" name="Sci. Rep.">
        <title>Genome of the facultative scuticociliatosis pathogen Pseudocohnilembus persalinus provides insight into its virulence through horizontal gene transfer.</title>
        <authorList>
            <person name="Xiong J."/>
            <person name="Wang G."/>
            <person name="Cheng J."/>
            <person name="Tian M."/>
            <person name="Pan X."/>
            <person name="Warren A."/>
            <person name="Jiang C."/>
            <person name="Yuan D."/>
            <person name="Miao W."/>
        </authorList>
    </citation>
    <scope>NUCLEOTIDE SEQUENCE [LARGE SCALE GENOMIC DNA]</scope>
    <source>
        <strain evidence="3">36N120E</strain>
    </source>
</reference>